<dbReference type="OrthoDB" id="9797417at2"/>
<dbReference type="InterPro" id="IPR050832">
    <property type="entry name" value="Bact_Acetyltransf"/>
</dbReference>
<dbReference type="Pfam" id="PF13673">
    <property type="entry name" value="Acetyltransf_10"/>
    <property type="match status" value="1"/>
</dbReference>
<dbReference type="InterPro" id="IPR000182">
    <property type="entry name" value="GNAT_dom"/>
</dbReference>
<evidence type="ECO:0000256" key="1">
    <source>
        <dbReference type="ARBA" id="ARBA00022679"/>
    </source>
</evidence>
<feature type="domain" description="N-acetyltransferase" evidence="3">
    <location>
        <begin position="1"/>
        <end position="141"/>
    </location>
</feature>
<dbReference type="InterPro" id="IPR016181">
    <property type="entry name" value="Acyl_CoA_acyltransferase"/>
</dbReference>
<evidence type="ECO:0000313" key="4">
    <source>
        <dbReference type="EMBL" id="CTQ48768.1"/>
    </source>
</evidence>
<dbReference type="SUPFAM" id="SSF55729">
    <property type="entry name" value="Acyl-CoA N-acyltransferases (Nat)"/>
    <property type="match status" value="1"/>
</dbReference>
<evidence type="ECO:0000259" key="3">
    <source>
        <dbReference type="PROSITE" id="PS51186"/>
    </source>
</evidence>
<dbReference type="PANTHER" id="PTHR43877:SF2">
    <property type="entry name" value="AMINOALKYLPHOSPHONATE N-ACETYLTRANSFERASE-RELATED"/>
    <property type="match status" value="1"/>
</dbReference>
<keyword evidence="1 4" id="KW-0808">Transferase</keyword>
<proteinExistence type="predicted"/>
<dbReference type="STRING" id="420998.JDO7802_00773"/>
<dbReference type="EMBL" id="CXSU01000005">
    <property type="protein sequence ID" value="CTQ48768.1"/>
    <property type="molecule type" value="Genomic_DNA"/>
</dbReference>
<gene>
    <name evidence="4" type="primary">yjaB</name>
    <name evidence="4" type="ORF">JDO7802_00773</name>
</gene>
<reference evidence="4 5" key="1">
    <citation type="submission" date="2015-07" db="EMBL/GenBank/DDBJ databases">
        <authorList>
            <person name="Noorani M."/>
        </authorList>
    </citation>
    <scope>NUCLEOTIDE SEQUENCE [LARGE SCALE GENOMIC DNA]</scope>
    <source>
        <strain evidence="4 5">CECT 7802</strain>
    </source>
</reference>
<dbReference type="RefSeq" id="WP_055082705.1">
    <property type="nucleotide sequence ID" value="NZ_CXSU01000005.1"/>
</dbReference>
<accession>A0A0M6YEL2</accession>
<dbReference type="AlphaFoldDB" id="A0A0M6YEL2"/>
<dbReference type="GO" id="GO:0016747">
    <property type="term" value="F:acyltransferase activity, transferring groups other than amino-acyl groups"/>
    <property type="evidence" value="ECO:0007669"/>
    <property type="project" value="InterPro"/>
</dbReference>
<protein>
    <submittedName>
        <fullName evidence="4">Putative N-acetyltransferase YjaB</fullName>
        <ecNumber evidence="4">2.3.1.-</ecNumber>
    </submittedName>
</protein>
<evidence type="ECO:0000256" key="2">
    <source>
        <dbReference type="ARBA" id="ARBA00023315"/>
    </source>
</evidence>
<keyword evidence="5" id="KW-1185">Reference proteome</keyword>
<dbReference type="PROSITE" id="PS51186">
    <property type="entry name" value="GNAT"/>
    <property type="match status" value="1"/>
</dbReference>
<dbReference type="PANTHER" id="PTHR43877">
    <property type="entry name" value="AMINOALKYLPHOSPHONATE N-ACETYLTRANSFERASE-RELATED-RELATED"/>
    <property type="match status" value="1"/>
</dbReference>
<organism evidence="4 5">
    <name type="scientific">Jannaschia donghaensis</name>
    <dbReference type="NCBI Taxonomy" id="420998"/>
    <lineage>
        <taxon>Bacteria</taxon>
        <taxon>Pseudomonadati</taxon>
        <taxon>Pseudomonadota</taxon>
        <taxon>Alphaproteobacteria</taxon>
        <taxon>Rhodobacterales</taxon>
        <taxon>Roseobacteraceae</taxon>
        <taxon>Jannaschia</taxon>
    </lineage>
</organism>
<dbReference type="Proteomes" id="UP000049222">
    <property type="component" value="Unassembled WGS sequence"/>
</dbReference>
<sequence>MMIRRATADDAPACARIVDDWFAATEWMPKGPGRARLERIMRDGFPVRDAWVADDAGTTLGYLSMKAEGDHIFGLYAATPGAGIGKRLLTHVKQGRDRLTLNSHMPNTAAHRFYEREGFRIIDRDVPGDDGVPELVMEWRR</sequence>
<dbReference type="EC" id="2.3.1.-" evidence="4"/>
<dbReference type="Gene3D" id="3.40.630.30">
    <property type="match status" value="1"/>
</dbReference>
<evidence type="ECO:0000313" key="5">
    <source>
        <dbReference type="Proteomes" id="UP000049222"/>
    </source>
</evidence>
<name>A0A0M6YEL2_9RHOB</name>
<keyword evidence="2 4" id="KW-0012">Acyltransferase</keyword>